<dbReference type="InterPro" id="IPR006683">
    <property type="entry name" value="Thioestr_dom"/>
</dbReference>
<name>A0A2A3YMF9_9MICO</name>
<dbReference type="GO" id="GO:0061522">
    <property type="term" value="F:1,4-dihydroxy-2-naphthoyl-CoA thioesterase activity"/>
    <property type="evidence" value="ECO:0007669"/>
    <property type="project" value="TreeGrafter"/>
</dbReference>
<dbReference type="NCBIfam" id="TIGR00369">
    <property type="entry name" value="unchar_dom_1"/>
    <property type="match status" value="1"/>
</dbReference>
<dbReference type="PANTHER" id="PTHR43240:SF5">
    <property type="entry name" value="1,4-DIHYDROXY-2-NAPHTHOYL-COA THIOESTERASE 1"/>
    <property type="match status" value="1"/>
</dbReference>
<feature type="domain" description="Thioesterase" evidence="3">
    <location>
        <begin position="62"/>
        <end position="140"/>
    </location>
</feature>
<organism evidence="4 5">
    <name type="scientific">Brachybacterium alimentarium</name>
    <dbReference type="NCBI Taxonomy" id="47845"/>
    <lineage>
        <taxon>Bacteria</taxon>
        <taxon>Bacillati</taxon>
        <taxon>Actinomycetota</taxon>
        <taxon>Actinomycetes</taxon>
        <taxon>Micrococcales</taxon>
        <taxon>Dermabacteraceae</taxon>
        <taxon>Brachybacterium</taxon>
    </lineage>
</organism>
<keyword evidence="2" id="KW-0378">Hydrolase</keyword>
<evidence type="ECO:0000259" key="3">
    <source>
        <dbReference type="Pfam" id="PF03061"/>
    </source>
</evidence>
<dbReference type="GO" id="GO:0005829">
    <property type="term" value="C:cytosol"/>
    <property type="evidence" value="ECO:0007669"/>
    <property type="project" value="TreeGrafter"/>
</dbReference>
<dbReference type="Pfam" id="PF03061">
    <property type="entry name" value="4HBT"/>
    <property type="match status" value="1"/>
</dbReference>
<reference evidence="4 5" key="1">
    <citation type="journal article" date="2017" name="Elife">
        <title>Extensive horizontal gene transfer in cheese-associated bacteria.</title>
        <authorList>
            <person name="Bonham K.S."/>
            <person name="Wolfe B.E."/>
            <person name="Dutton R.J."/>
        </authorList>
    </citation>
    <scope>NUCLEOTIDE SEQUENCE [LARGE SCALE GENOMIC DNA]</scope>
    <source>
        <strain evidence="4 5">341_9</strain>
    </source>
</reference>
<comment type="similarity">
    <text evidence="1">Belongs to the thioesterase PaaI family.</text>
</comment>
<dbReference type="Gene3D" id="3.10.129.10">
    <property type="entry name" value="Hotdog Thioesterase"/>
    <property type="match status" value="1"/>
</dbReference>
<evidence type="ECO:0000256" key="2">
    <source>
        <dbReference type="ARBA" id="ARBA00022801"/>
    </source>
</evidence>
<dbReference type="AlphaFoldDB" id="A0A2A3YMF9"/>
<dbReference type="OrthoDB" id="9798208at2"/>
<evidence type="ECO:0000313" key="4">
    <source>
        <dbReference type="EMBL" id="PCC40478.1"/>
    </source>
</evidence>
<keyword evidence="5" id="KW-1185">Reference proteome</keyword>
<sequence>MTDMTSVPEGGTARLDAEQLNALFGPLIRDTLVERCGMELVSLDADGGIMTMPVKGNTQPAGLLHGGATIALAESVASFAAILRARDVHGEGAQAVGTSVSALHHRSARSGLVTATCTARHSGRQVASYLVDVHDEAGTLLSTVTVQTMLLPPR</sequence>
<dbReference type="SUPFAM" id="SSF54637">
    <property type="entry name" value="Thioesterase/thiol ester dehydrase-isomerase"/>
    <property type="match status" value="1"/>
</dbReference>
<dbReference type="InterPro" id="IPR003736">
    <property type="entry name" value="PAAI_dom"/>
</dbReference>
<dbReference type="PANTHER" id="PTHR43240">
    <property type="entry name" value="1,4-DIHYDROXY-2-NAPHTHOYL-COA THIOESTERASE 1"/>
    <property type="match status" value="1"/>
</dbReference>
<evidence type="ECO:0000313" key="5">
    <source>
        <dbReference type="Proteomes" id="UP000218598"/>
    </source>
</evidence>
<dbReference type="InterPro" id="IPR029069">
    <property type="entry name" value="HotDog_dom_sf"/>
</dbReference>
<dbReference type="Proteomes" id="UP000218598">
    <property type="component" value="Unassembled WGS sequence"/>
</dbReference>
<proteinExistence type="inferred from homology"/>
<dbReference type="CDD" id="cd03443">
    <property type="entry name" value="PaaI_thioesterase"/>
    <property type="match status" value="1"/>
</dbReference>
<comment type="caution">
    <text evidence="4">The sequence shown here is derived from an EMBL/GenBank/DDBJ whole genome shotgun (WGS) entry which is preliminary data.</text>
</comment>
<dbReference type="EMBL" id="NRGR01000006">
    <property type="protein sequence ID" value="PCC40478.1"/>
    <property type="molecule type" value="Genomic_DNA"/>
</dbReference>
<evidence type="ECO:0000256" key="1">
    <source>
        <dbReference type="ARBA" id="ARBA00008324"/>
    </source>
</evidence>
<gene>
    <name evidence="4" type="ORF">CIK66_03615</name>
</gene>
<protein>
    <recommendedName>
        <fullName evidence="3">Thioesterase domain-containing protein</fullName>
    </recommendedName>
</protein>
<accession>A0A2A3YMF9</accession>